<dbReference type="SMART" id="SM00387">
    <property type="entry name" value="HATPase_c"/>
    <property type="match status" value="1"/>
</dbReference>
<dbReference type="NCBIfam" id="NF011501">
    <property type="entry name" value="PRK14939.1"/>
    <property type="match status" value="1"/>
</dbReference>
<dbReference type="GO" id="GO:0003677">
    <property type="term" value="F:DNA binding"/>
    <property type="evidence" value="ECO:0007669"/>
    <property type="project" value="UniProtKB-KW"/>
</dbReference>
<dbReference type="FunFam" id="3.40.50.670:FF:000001">
    <property type="entry name" value="DNA topoisomerase 2"/>
    <property type="match status" value="1"/>
</dbReference>
<feature type="site" description="Interaction with DNA" evidence="13">
    <location>
        <position position="458"/>
    </location>
</feature>
<dbReference type="InterPro" id="IPR014721">
    <property type="entry name" value="Ribsml_uS5_D2-typ_fold_subgr"/>
</dbReference>
<dbReference type="CDD" id="cd00822">
    <property type="entry name" value="TopoII_Trans_DNA_gyrase"/>
    <property type="match status" value="1"/>
</dbReference>
<comment type="cofactor">
    <cofactor evidence="13">
        <name>Mg(2+)</name>
        <dbReference type="ChEBI" id="CHEBI:18420"/>
    </cofactor>
    <cofactor evidence="13">
        <name>Mn(2+)</name>
        <dbReference type="ChEBI" id="CHEBI:29035"/>
    </cofactor>
    <cofactor evidence="13">
        <name>Ca(2+)</name>
        <dbReference type="ChEBI" id="CHEBI:29108"/>
    </cofactor>
    <text evidence="13">Binds two Mg(2+) per subunit. The magnesium ions form salt bridges with both the protein and the DNA. Can also accept other divalent metal cations, such as Mn(2+) or Ca(2+).</text>
</comment>
<dbReference type="GO" id="GO:0006265">
    <property type="term" value="P:DNA topological change"/>
    <property type="evidence" value="ECO:0007669"/>
    <property type="project" value="UniProtKB-UniRule"/>
</dbReference>
<dbReference type="InterPro" id="IPR000565">
    <property type="entry name" value="Topo_IIA_B"/>
</dbReference>
<dbReference type="Pfam" id="PF00204">
    <property type="entry name" value="DNA_gyraseB"/>
    <property type="match status" value="1"/>
</dbReference>
<dbReference type="PANTHER" id="PTHR45866">
    <property type="entry name" value="DNA GYRASE/TOPOISOMERASE SUBUNIT B"/>
    <property type="match status" value="1"/>
</dbReference>
<feature type="binding site" evidence="13">
    <location>
        <position position="504"/>
    </location>
    <ligand>
        <name>Mg(2+)</name>
        <dbReference type="ChEBI" id="CHEBI:18420"/>
        <label>1</label>
        <note>catalytic</note>
    </ligand>
</feature>
<gene>
    <name evidence="13 15" type="primary">gyrB</name>
    <name evidence="15" type="ORF">D9V78_00050</name>
</gene>
<accession>A0A4D6Y9F9</accession>
<dbReference type="EC" id="5.6.2.2" evidence="3 13"/>
<dbReference type="InterPro" id="IPR002288">
    <property type="entry name" value="DNA_gyrase_B_C"/>
</dbReference>
<dbReference type="CDD" id="cd16928">
    <property type="entry name" value="HATPase_GyrB-like"/>
    <property type="match status" value="1"/>
</dbReference>
<keyword evidence="11" id="KW-0238">DNA-binding</keyword>
<dbReference type="InterPro" id="IPR006171">
    <property type="entry name" value="TOPRIM_dom"/>
</dbReference>
<comment type="subcellular location">
    <subcellularLocation>
        <location evidence="13">Cytoplasm</location>
    </subcellularLocation>
</comment>
<keyword evidence="8 13" id="KW-0067">ATP-binding</keyword>
<dbReference type="OrthoDB" id="9802808at2"/>
<proteinExistence type="inferred from homology"/>
<sequence length="811" mass="94241">MDKRNTTKMYNSSNIKILKGLDAVRKRPGMYIGNTDDGSGLHHMVFEVVDNAIDEALAGYCKKINVIIHTDQSISVKDDGRGIPTDIHPEEGISAAEVILTMLHSGGKFDNNTYKISGGLHGVGISVVNALSKKLKLKIYKNGYIYYQKYKYGTPVNKLKIIGKTNITGTKIHFLPNDKIFKNIIHFQYEIIAKRLRELSFLNENIEIHIQDKSKNIQDKFHYTGGLQEFIKFLHKRKEKLIHGQSIYFNSKKHDIQLEVAMQWNNTFKEKIYCFTNNIPQKDGGTHLSSFRTAVTRTINHYIQKEGYNKKNKIHTIGDDIREGLIAIISIKMQNPRFSSQTKEKLVSSEVKSVIESEITRYLSEFLLEHPKDARNIINKVIHAAKIREAAKKIREINKKKGIFDISGLPGKLSDCQEKNPKLSEIYLVEGDSAGGSAKQGRNRINQAILPLKGKILNVEKSTFEKMIASQEINAIITALGCGIKKKEYNLEKLRYHSIIIMTDADIDGSHIRTLLLTFFYRYMPDIIKKGHLYIAQPPLYKIKQGKKEIYIKNEEEMYKTQIKIALKNLIYIKKNINNHITYSQKFKQIILEYQNIQYSLKEKQYHFSTYMIEELIHQPMLHNLHNKENVKKWTKGMIKNLNQKTKYSKYSSKIQTNNLEYKIFEPIIFEFNSLNSKNSTYYITEKLLSSPEYKNMQNIKKQWKILIEKNDYIQRGNKKSKITSLKSITDWLIYEVQQEIYIQRYKGLGEMNPEQLWQTTMNPQTRNMLQVKIKDKITVDKLFTTLMGDAVEPRKFFIEKNALMVENIDI</sequence>
<dbReference type="SUPFAM" id="SSF55874">
    <property type="entry name" value="ATPase domain of HSP90 chaperone/DNA topoisomerase II/histidine kinase"/>
    <property type="match status" value="1"/>
</dbReference>
<dbReference type="FunFam" id="3.30.565.10:FF:000002">
    <property type="entry name" value="DNA gyrase subunit B"/>
    <property type="match status" value="1"/>
</dbReference>
<feature type="binding site" evidence="13">
    <location>
        <position position="430"/>
    </location>
    <ligand>
        <name>Mg(2+)</name>
        <dbReference type="ChEBI" id="CHEBI:18420"/>
        <label>1</label>
        <note>catalytic</note>
    </ligand>
</feature>
<dbReference type="InterPro" id="IPR049353">
    <property type="entry name" value="GyrB_hook"/>
</dbReference>
<dbReference type="InterPro" id="IPR001241">
    <property type="entry name" value="Topo_IIA"/>
</dbReference>
<comment type="subunit">
    <text evidence="13">Heterotetramer, composed of two GyrA and two GyrB chains. In the heterotetramer, GyrA contains the active site tyrosine that forms a transient covalent intermediate with DNA, while GyrB binds cofactors and catalyzes ATP hydrolysis.</text>
</comment>
<comment type="miscellaneous">
    <text evidence="13">Few gyrases are as efficient as E.coli at forming negative supercoils. Not all organisms have 2 type II topoisomerases; in organisms with a single type II topoisomerase this enzyme also has to decatenate newly replicated chromosomes.</text>
</comment>
<evidence type="ECO:0000256" key="11">
    <source>
        <dbReference type="ARBA" id="ARBA00023125"/>
    </source>
</evidence>
<dbReference type="InterPro" id="IPR013506">
    <property type="entry name" value="Topo_IIA_bsu_dom2"/>
</dbReference>
<dbReference type="PROSITE" id="PS50880">
    <property type="entry name" value="TOPRIM"/>
    <property type="match status" value="1"/>
</dbReference>
<dbReference type="Gene3D" id="3.40.50.670">
    <property type="match status" value="2"/>
</dbReference>
<evidence type="ECO:0000256" key="12">
    <source>
        <dbReference type="ARBA" id="ARBA00023235"/>
    </source>
</evidence>
<dbReference type="Pfam" id="PF21249">
    <property type="entry name" value="GyrB_hook"/>
    <property type="match status" value="1"/>
</dbReference>
<comment type="function">
    <text evidence="13">A type II topoisomerase that negatively supercoils closed circular double-stranded (ds) DNA in an ATP-dependent manner to modulate DNA topology and maintain chromosomes in an underwound state. Negative supercoiling favors strand separation, and DNA replication, transcription, recombination and repair, all of which involve strand separation. Also able to catalyze the interconversion of other topological isomers of dsDNA rings, including catenanes and knotted rings. Type II topoisomerases break and join 2 DNA strands simultaneously in an ATP-dependent manner.</text>
</comment>
<dbReference type="InterPro" id="IPR013760">
    <property type="entry name" value="Topo_IIA-like_dom_sf"/>
</dbReference>
<dbReference type="CDD" id="cd03366">
    <property type="entry name" value="TOPRIM_TopoIIA_GyrB"/>
    <property type="match status" value="1"/>
</dbReference>
<dbReference type="GO" id="GO:0005694">
    <property type="term" value="C:chromosome"/>
    <property type="evidence" value="ECO:0007669"/>
    <property type="project" value="InterPro"/>
</dbReference>
<dbReference type="InterPro" id="IPR011557">
    <property type="entry name" value="GyrB"/>
</dbReference>
<evidence type="ECO:0000256" key="10">
    <source>
        <dbReference type="ARBA" id="ARBA00023029"/>
    </source>
</evidence>
<evidence type="ECO:0000256" key="13">
    <source>
        <dbReference type="HAMAP-Rule" id="MF_01898"/>
    </source>
</evidence>
<dbReference type="Proteomes" id="UP000298685">
    <property type="component" value="Chromosome"/>
</dbReference>
<dbReference type="SUPFAM" id="SSF56719">
    <property type="entry name" value="Type II DNA topoisomerase"/>
    <property type="match status" value="1"/>
</dbReference>
<feature type="site" description="Interaction with DNA" evidence="13">
    <location>
        <position position="455"/>
    </location>
</feature>
<dbReference type="InterPro" id="IPR013759">
    <property type="entry name" value="Topo_IIA_B_C"/>
</dbReference>
<comment type="catalytic activity">
    <reaction evidence="1 13">
        <text>ATP-dependent breakage, passage and rejoining of double-stranded DNA.</text>
        <dbReference type="EC" id="5.6.2.2"/>
    </reaction>
</comment>
<evidence type="ECO:0000256" key="8">
    <source>
        <dbReference type="ARBA" id="ARBA00022840"/>
    </source>
</evidence>
<dbReference type="NCBIfam" id="TIGR01059">
    <property type="entry name" value="gyrB"/>
    <property type="match status" value="1"/>
</dbReference>
<dbReference type="HAMAP" id="MF_01898">
    <property type="entry name" value="GyrB"/>
    <property type="match status" value="1"/>
</dbReference>
<dbReference type="SUPFAM" id="SSF54211">
    <property type="entry name" value="Ribosomal protein S5 domain 2-like"/>
    <property type="match status" value="1"/>
</dbReference>
<dbReference type="GO" id="GO:0005524">
    <property type="term" value="F:ATP binding"/>
    <property type="evidence" value="ECO:0007669"/>
    <property type="project" value="UniProtKB-UniRule"/>
</dbReference>
<evidence type="ECO:0000313" key="15">
    <source>
        <dbReference type="EMBL" id="QCI25822.1"/>
    </source>
</evidence>
<dbReference type="Pfam" id="PF00986">
    <property type="entry name" value="DNA_gyraseB_C"/>
    <property type="match status" value="1"/>
</dbReference>
<dbReference type="Gene3D" id="3.30.230.10">
    <property type="match status" value="1"/>
</dbReference>
<dbReference type="InterPro" id="IPR003594">
    <property type="entry name" value="HATPase_dom"/>
</dbReference>
<keyword evidence="7 13" id="KW-0547">Nucleotide-binding</keyword>
<keyword evidence="12 13" id="KW-0413">Isomerase</keyword>
<comment type="similarity">
    <text evidence="2 13">Belongs to the type II topoisomerase GyrB family.</text>
</comment>
<keyword evidence="5 13" id="KW-0963">Cytoplasm</keyword>
<evidence type="ECO:0000256" key="7">
    <source>
        <dbReference type="ARBA" id="ARBA00022741"/>
    </source>
</evidence>
<evidence type="ECO:0000256" key="5">
    <source>
        <dbReference type="ARBA" id="ARBA00022490"/>
    </source>
</evidence>
<dbReference type="SMART" id="SM00433">
    <property type="entry name" value="TOP2c"/>
    <property type="match status" value="1"/>
</dbReference>
<dbReference type="GO" id="GO:0005737">
    <property type="term" value="C:cytoplasm"/>
    <property type="evidence" value="ECO:0007669"/>
    <property type="project" value="UniProtKB-SubCell"/>
</dbReference>
<dbReference type="InterPro" id="IPR034160">
    <property type="entry name" value="TOPRIM_GyrB"/>
</dbReference>
<dbReference type="AlphaFoldDB" id="A0A4D6Y9F9"/>
<organism evidence="15 16">
    <name type="scientific">Buchnera aphidicola</name>
    <name type="common">Sarucallis kahawaluokalani</name>
    <dbReference type="NCBI Taxonomy" id="1241878"/>
    <lineage>
        <taxon>Bacteria</taxon>
        <taxon>Pseudomonadati</taxon>
        <taxon>Pseudomonadota</taxon>
        <taxon>Gammaproteobacteria</taxon>
        <taxon>Enterobacterales</taxon>
        <taxon>Erwiniaceae</taxon>
        <taxon>Buchnera</taxon>
    </lineage>
</organism>
<dbReference type="InterPro" id="IPR036890">
    <property type="entry name" value="HATPase_C_sf"/>
</dbReference>
<dbReference type="Pfam" id="PF02518">
    <property type="entry name" value="HATPase_c"/>
    <property type="match status" value="1"/>
</dbReference>
<evidence type="ECO:0000256" key="1">
    <source>
        <dbReference type="ARBA" id="ARBA00000185"/>
    </source>
</evidence>
<evidence type="ECO:0000256" key="9">
    <source>
        <dbReference type="ARBA" id="ARBA00022842"/>
    </source>
</evidence>
<dbReference type="GO" id="GO:0006261">
    <property type="term" value="P:DNA-templated DNA replication"/>
    <property type="evidence" value="ECO:0007669"/>
    <property type="project" value="UniProtKB-UniRule"/>
</dbReference>
<evidence type="ECO:0000313" key="16">
    <source>
        <dbReference type="Proteomes" id="UP000298685"/>
    </source>
</evidence>
<dbReference type="FunFam" id="3.30.230.10:FF:000005">
    <property type="entry name" value="DNA gyrase subunit B"/>
    <property type="match status" value="1"/>
</dbReference>
<dbReference type="Pfam" id="PF18053">
    <property type="entry name" value="GyrB_insert"/>
    <property type="match status" value="1"/>
</dbReference>
<evidence type="ECO:0000256" key="3">
    <source>
        <dbReference type="ARBA" id="ARBA00012895"/>
    </source>
</evidence>
<reference evidence="15 16" key="1">
    <citation type="submission" date="2018-10" db="EMBL/GenBank/DDBJ databases">
        <title>Comparative functional genomics of the obligate endosymbiont Buchnera aphidicola.</title>
        <authorList>
            <person name="Chong R.A."/>
        </authorList>
    </citation>
    <scope>NUCLEOTIDE SEQUENCE [LARGE SCALE GENOMIC DNA]</scope>
    <source>
        <strain evidence="15 16">Ska</strain>
    </source>
</reference>
<evidence type="ECO:0000259" key="14">
    <source>
        <dbReference type="PROSITE" id="PS50880"/>
    </source>
</evidence>
<keyword evidence="9 13" id="KW-0460">Magnesium</keyword>
<dbReference type="InterPro" id="IPR041423">
    <property type="entry name" value="GyrB_insert"/>
</dbReference>
<dbReference type="GO" id="GO:0046872">
    <property type="term" value="F:metal ion binding"/>
    <property type="evidence" value="ECO:0007669"/>
    <property type="project" value="UniProtKB-KW"/>
</dbReference>
<dbReference type="Gene3D" id="3.30.565.10">
    <property type="entry name" value="Histidine kinase-like ATPase, C-terminal domain"/>
    <property type="match status" value="1"/>
</dbReference>
<feature type="binding site" evidence="13">
    <location>
        <position position="506"/>
    </location>
    <ligand>
        <name>Mg(2+)</name>
        <dbReference type="ChEBI" id="CHEBI:18420"/>
        <label>2</label>
    </ligand>
</feature>
<dbReference type="Pfam" id="PF01751">
    <property type="entry name" value="Toprim"/>
    <property type="match status" value="1"/>
</dbReference>
<dbReference type="RefSeq" id="WP_158350211.1">
    <property type="nucleotide sequence ID" value="NZ_CP032999.1"/>
</dbReference>
<dbReference type="PRINTS" id="PR01159">
    <property type="entry name" value="DNAGYRASEB"/>
</dbReference>
<dbReference type="InterPro" id="IPR018522">
    <property type="entry name" value="TopoIIA_CS"/>
</dbReference>
<feature type="domain" description="Toprim" evidence="14">
    <location>
        <begin position="424"/>
        <end position="539"/>
    </location>
</feature>
<dbReference type="PROSITE" id="PS00177">
    <property type="entry name" value="TOPOISOMERASE_II"/>
    <property type="match status" value="1"/>
</dbReference>
<evidence type="ECO:0000256" key="4">
    <source>
        <dbReference type="ARBA" id="ARBA00019166"/>
    </source>
</evidence>
<feature type="binding site" evidence="13">
    <location>
        <position position="504"/>
    </location>
    <ligand>
        <name>Mg(2+)</name>
        <dbReference type="ChEBI" id="CHEBI:18420"/>
        <label>2</label>
    </ligand>
</feature>
<dbReference type="InterPro" id="IPR020568">
    <property type="entry name" value="Ribosomal_Su5_D2-typ_SF"/>
</dbReference>
<keyword evidence="10 13" id="KW-0799">Topoisomerase</keyword>
<dbReference type="PANTHER" id="PTHR45866:SF1">
    <property type="entry name" value="DNA GYRASE SUBUNIT B, MITOCHONDRIAL"/>
    <property type="match status" value="1"/>
</dbReference>
<protein>
    <recommendedName>
        <fullName evidence="4 13">DNA gyrase subunit B</fullName>
        <ecNumber evidence="3 13">5.6.2.2</ecNumber>
    </recommendedName>
</protein>
<dbReference type="GO" id="GO:0003918">
    <property type="term" value="F:DNA topoisomerase type II (double strand cut, ATP-hydrolyzing) activity"/>
    <property type="evidence" value="ECO:0007669"/>
    <property type="project" value="UniProtKB-UniRule"/>
</dbReference>
<name>A0A4D6Y9F9_9GAMM</name>
<dbReference type="EMBL" id="CP032999">
    <property type="protein sequence ID" value="QCI25822.1"/>
    <property type="molecule type" value="Genomic_DNA"/>
</dbReference>
<evidence type="ECO:0000256" key="2">
    <source>
        <dbReference type="ARBA" id="ARBA00010708"/>
    </source>
</evidence>
<keyword evidence="6 13" id="KW-0479">Metal-binding</keyword>
<dbReference type="PRINTS" id="PR00418">
    <property type="entry name" value="TPI2FAMILY"/>
</dbReference>
<evidence type="ECO:0000256" key="6">
    <source>
        <dbReference type="ARBA" id="ARBA00022723"/>
    </source>
</evidence>
<dbReference type="NCBIfam" id="NF004189">
    <property type="entry name" value="PRK05644.1"/>
    <property type="match status" value="1"/>
</dbReference>